<dbReference type="PROSITE" id="PS50173">
    <property type="entry name" value="UMUC"/>
    <property type="match status" value="1"/>
</dbReference>
<organism evidence="3 4">
    <name type="scientific">Byssochlamys spectabilis</name>
    <name type="common">Paecilomyces variotii</name>
    <dbReference type="NCBI Taxonomy" id="264951"/>
    <lineage>
        <taxon>Eukaryota</taxon>
        <taxon>Fungi</taxon>
        <taxon>Dikarya</taxon>
        <taxon>Ascomycota</taxon>
        <taxon>Pezizomycotina</taxon>
        <taxon>Eurotiomycetes</taxon>
        <taxon>Eurotiomycetidae</taxon>
        <taxon>Eurotiales</taxon>
        <taxon>Thermoascaceae</taxon>
        <taxon>Paecilomyces</taxon>
    </lineage>
</organism>
<name>A0A443HNI1_BYSSP</name>
<dbReference type="RefSeq" id="XP_028483023.1">
    <property type="nucleotide sequence ID" value="XM_028633927.1"/>
</dbReference>
<dbReference type="GO" id="GO:0003887">
    <property type="term" value="F:DNA-directed DNA polymerase activity"/>
    <property type="evidence" value="ECO:0007669"/>
    <property type="project" value="TreeGrafter"/>
</dbReference>
<evidence type="ECO:0000256" key="1">
    <source>
        <dbReference type="SAM" id="MobiDB-lite"/>
    </source>
</evidence>
<dbReference type="Proteomes" id="UP000283841">
    <property type="component" value="Unassembled WGS sequence"/>
</dbReference>
<sequence>MAAPPRRDDSRIIIHFDYDCFYASVFEAENPVLKSLPLAVQQKQIIATCNYEARRRGLKKLQLVREAKQICPEVVVVLGEDLTRFRDASKELHAFLRSFIWGDRVEKLGFDEVFLDVTEMIEYNVELLNAHDLLNSFFHLDKLDPTAGFAFDATKFSGPTFPPSTDTPAPAVSSLAKGFGDPLRLRLLLASHLARYLRNELEYQKGYTASVGVSTSKMLAKLAGNVHKPSSQTTLLPPYLATGPDEESNVTRFLDSHDIGKVPGIGYKLAHRLRAHILCHDSDLGPHETPTPLTDNKVTVHDVRCFPNMGPLLLEKILGGPGSPKDIGTKVWGLINGVDTSEVSAARDIPTQISIEDSYGTLDTFDAVKKALVSLAASLIRRVRTDLTEEGRDDAMQPEENKSSSIKRIRWLAHPRTLRLSTRTRSPPDLNGTRSHIYNRVSRSGPVPQFLFNLDDNIDALAERLVHENILPMFRKLHPERADWHLSLLNIAVTNMVETAGEHKHSSGRDIEKMFRRQETGLLRPWKVADSDINLTEHDVQGTPTASSKWKDDKLDPTHECPRPLRDSSTDVVFTGDMADGAWVDSDGEDSTWSEPCRFCGVLIPHFASVAHELYHTVPE</sequence>
<dbReference type="Gene3D" id="3.30.70.270">
    <property type="match status" value="1"/>
</dbReference>
<dbReference type="InterPro" id="IPR036775">
    <property type="entry name" value="DNA_pol_Y-fam_lit_finger_sf"/>
</dbReference>
<dbReference type="EMBL" id="RCNU01000010">
    <property type="protein sequence ID" value="RWQ93378.1"/>
    <property type="molecule type" value="Genomic_DNA"/>
</dbReference>
<dbReference type="Pfam" id="PF11799">
    <property type="entry name" value="IMS_C"/>
    <property type="match status" value="1"/>
</dbReference>
<protein>
    <submittedName>
        <fullName evidence="3">Putative DNA polymerase iota</fullName>
    </submittedName>
</protein>
<feature type="compositionally biased region" description="Basic and acidic residues" evidence="1">
    <location>
        <begin position="549"/>
        <end position="569"/>
    </location>
</feature>
<evidence type="ECO:0000259" key="2">
    <source>
        <dbReference type="PROSITE" id="PS50173"/>
    </source>
</evidence>
<comment type="caution">
    <text evidence="3">The sequence shown here is derived from an EMBL/GenBank/DDBJ whole genome shotgun (WGS) entry which is preliminary data.</text>
</comment>
<dbReference type="Gene3D" id="3.40.1170.60">
    <property type="match status" value="1"/>
</dbReference>
<dbReference type="GO" id="GO:0070987">
    <property type="term" value="P:error-free translesion synthesis"/>
    <property type="evidence" value="ECO:0007669"/>
    <property type="project" value="UniProtKB-ARBA"/>
</dbReference>
<evidence type="ECO:0000313" key="3">
    <source>
        <dbReference type="EMBL" id="RWQ93378.1"/>
    </source>
</evidence>
<feature type="region of interest" description="Disordered" evidence="1">
    <location>
        <begin position="537"/>
        <end position="570"/>
    </location>
</feature>
<dbReference type="STRING" id="264951.A0A443HNI1"/>
<dbReference type="Pfam" id="PF00817">
    <property type="entry name" value="IMS"/>
    <property type="match status" value="1"/>
</dbReference>
<keyword evidence="4" id="KW-1185">Reference proteome</keyword>
<dbReference type="InterPro" id="IPR043128">
    <property type="entry name" value="Rev_trsase/Diguanyl_cyclase"/>
</dbReference>
<dbReference type="PANTHER" id="PTHR46404:SF1">
    <property type="entry name" value="DNA POLYMERASE IOTA"/>
    <property type="match status" value="1"/>
</dbReference>
<feature type="domain" description="UmuC" evidence="2">
    <location>
        <begin position="13"/>
        <end position="266"/>
    </location>
</feature>
<dbReference type="GO" id="GO:0006281">
    <property type="term" value="P:DNA repair"/>
    <property type="evidence" value="ECO:0007669"/>
    <property type="project" value="InterPro"/>
</dbReference>
<dbReference type="InterPro" id="IPR001126">
    <property type="entry name" value="UmuC"/>
</dbReference>
<dbReference type="FunFam" id="3.40.1170.60:FF:000006">
    <property type="entry name" value="DNA polymerase iota"/>
    <property type="match status" value="1"/>
</dbReference>
<dbReference type="AlphaFoldDB" id="A0A443HNI1"/>
<dbReference type="SUPFAM" id="SSF56672">
    <property type="entry name" value="DNA/RNA polymerases"/>
    <property type="match status" value="1"/>
</dbReference>
<dbReference type="InterPro" id="IPR043502">
    <property type="entry name" value="DNA/RNA_pol_sf"/>
</dbReference>
<dbReference type="InterPro" id="IPR017961">
    <property type="entry name" value="DNA_pol_Y-fam_little_finger"/>
</dbReference>
<dbReference type="PANTHER" id="PTHR46404">
    <property type="entry name" value="DNA POLYMERASE IOTA"/>
    <property type="match status" value="1"/>
</dbReference>
<dbReference type="GO" id="GO:0003684">
    <property type="term" value="F:damaged DNA binding"/>
    <property type="evidence" value="ECO:0007669"/>
    <property type="project" value="InterPro"/>
</dbReference>
<evidence type="ECO:0000313" key="4">
    <source>
        <dbReference type="Proteomes" id="UP000283841"/>
    </source>
</evidence>
<proteinExistence type="predicted"/>
<reference evidence="3 4" key="1">
    <citation type="journal article" date="2018" name="Front. Microbiol.">
        <title>Genomic and genetic insights into a cosmopolitan fungus, Paecilomyces variotii (Eurotiales).</title>
        <authorList>
            <person name="Urquhart A.S."/>
            <person name="Mondo S.J."/>
            <person name="Makela M.R."/>
            <person name="Hane J.K."/>
            <person name="Wiebenga A."/>
            <person name="He G."/>
            <person name="Mihaltcheva S."/>
            <person name="Pangilinan J."/>
            <person name="Lipzen A."/>
            <person name="Barry K."/>
            <person name="de Vries R.P."/>
            <person name="Grigoriev I.V."/>
            <person name="Idnurm A."/>
        </authorList>
    </citation>
    <scope>NUCLEOTIDE SEQUENCE [LARGE SCALE GENOMIC DNA]</scope>
    <source>
        <strain evidence="3 4">CBS 101075</strain>
    </source>
</reference>
<dbReference type="Gene3D" id="3.30.1490.100">
    <property type="entry name" value="DNA polymerase, Y-family, little finger domain"/>
    <property type="match status" value="1"/>
</dbReference>
<dbReference type="GeneID" id="39603204"/>
<dbReference type="VEuPathDB" id="FungiDB:C8Q69DRAFT_68238"/>
<accession>A0A443HNI1</accession>
<gene>
    <name evidence="3" type="ORF">C8Q69DRAFT_68238</name>
</gene>